<comment type="subcellular location">
    <subcellularLocation>
        <location evidence="1">Cytoplasm</location>
    </subcellularLocation>
</comment>
<evidence type="ECO:0000256" key="4">
    <source>
        <dbReference type="SAM" id="Coils"/>
    </source>
</evidence>
<dbReference type="PANTHER" id="PTHR19354:SF2">
    <property type="entry name" value="LEUCINE-RICH REPEAT-CONTAINING PROTEIN DDB_G0290503"/>
    <property type="match status" value="1"/>
</dbReference>
<keyword evidence="2" id="KW-0963">Cytoplasm</keyword>
<dbReference type="EMBL" id="UXUI01009619">
    <property type="protein sequence ID" value="VDD94055.1"/>
    <property type="molecule type" value="Genomic_DNA"/>
</dbReference>
<evidence type="ECO:0000256" key="1">
    <source>
        <dbReference type="ARBA" id="ARBA00004496"/>
    </source>
</evidence>
<dbReference type="Proteomes" id="UP000274131">
    <property type="component" value="Unassembled WGS sequence"/>
</dbReference>
<dbReference type="InterPro" id="IPR045329">
    <property type="entry name" value="LZTS"/>
</dbReference>
<evidence type="ECO:0000313" key="5">
    <source>
        <dbReference type="EMBL" id="VDD94055.1"/>
    </source>
</evidence>
<dbReference type="OrthoDB" id="10030037at2759"/>
<organism evidence="7">
    <name type="scientific">Enterobius vermicularis</name>
    <name type="common">Human pinworm</name>
    <dbReference type="NCBI Taxonomy" id="51028"/>
    <lineage>
        <taxon>Eukaryota</taxon>
        <taxon>Metazoa</taxon>
        <taxon>Ecdysozoa</taxon>
        <taxon>Nematoda</taxon>
        <taxon>Chromadorea</taxon>
        <taxon>Rhabditida</taxon>
        <taxon>Spirurina</taxon>
        <taxon>Oxyuridomorpha</taxon>
        <taxon>Oxyuroidea</taxon>
        <taxon>Oxyuridae</taxon>
        <taxon>Enterobius</taxon>
    </lineage>
</organism>
<evidence type="ECO:0000313" key="6">
    <source>
        <dbReference type="Proteomes" id="UP000274131"/>
    </source>
</evidence>
<keyword evidence="6" id="KW-1185">Reference proteome</keyword>
<gene>
    <name evidence="5" type="ORF">EVEC_LOCUS8806</name>
</gene>
<proteinExistence type="predicted"/>
<dbReference type="GO" id="GO:0005737">
    <property type="term" value="C:cytoplasm"/>
    <property type="evidence" value="ECO:0007669"/>
    <property type="project" value="UniProtKB-SubCell"/>
</dbReference>
<sequence length="260" mass="29851">MMIILMEEIFLTDADIIRPVAFRPYLTKRNETKETVTAVMSYSKQEHEVQKKIHSSEELEKTGAAAVNDGNRRGVCQPSTSSEASSLASVQYSARSVKSDIEENDYDVVPEYYERDKVFSDGNKNDETVIITNNFFKKSLSTHQVYSVNDGRRSSGVHITPSPSDSGIVDYETIIRDKENELTNVRTTMEQNEEIIIRVYQEKERVWEEEIADLKQKLQASQQGENALRLQIQLCNEQRDEFQMTINNLLNDKNALQKKV</sequence>
<evidence type="ECO:0000313" key="7">
    <source>
        <dbReference type="WBParaSite" id="EVEC_0000939601-mRNA-1"/>
    </source>
</evidence>
<evidence type="ECO:0000256" key="3">
    <source>
        <dbReference type="ARBA" id="ARBA00023054"/>
    </source>
</evidence>
<feature type="coiled-coil region" evidence="4">
    <location>
        <begin position="175"/>
        <end position="259"/>
    </location>
</feature>
<evidence type="ECO:0000256" key="2">
    <source>
        <dbReference type="ARBA" id="ARBA00022490"/>
    </source>
</evidence>
<dbReference type="PANTHER" id="PTHR19354">
    <property type="entry name" value="ZIPPER PUTATIVE TUMOR SUPPRESSOR 2 HOMOLOG-LIKE PROTEIN-RELATED"/>
    <property type="match status" value="1"/>
</dbReference>
<accession>A0A0N4VF83</accession>
<protein>
    <submittedName>
        <fullName evidence="7">Leucine-rich repeat-containing protein DDB_G0290503</fullName>
    </submittedName>
</protein>
<reference evidence="5 6" key="2">
    <citation type="submission" date="2018-10" db="EMBL/GenBank/DDBJ databases">
        <authorList>
            <consortium name="Pathogen Informatics"/>
        </authorList>
    </citation>
    <scope>NUCLEOTIDE SEQUENCE [LARGE SCALE GENOMIC DNA]</scope>
</reference>
<reference evidence="7" key="1">
    <citation type="submission" date="2016-04" db="UniProtKB">
        <authorList>
            <consortium name="WormBaseParasite"/>
        </authorList>
    </citation>
    <scope>IDENTIFICATION</scope>
</reference>
<dbReference type="AlphaFoldDB" id="A0A0N4VF83"/>
<keyword evidence="3 4" id="KW-0175">Coiled coil</keyword>
<dbReference type="STRING" id="51028.A0A0N4VF83"/>
<name>A0A0N4VF83_ENTVE</name>
<dbReference type="WBParaSite" id="EVEC_0000939601-mRNA-1">
    <property type="protein sequence ID" value="EVEC_0000939601-mRNA-1"/>
    <property type="gene ID" value="EVEC_0000939601"/>
</dbReference>